<gene>
    <name evidence="3" type="ORF">ACFPM4_18615</name>
</gene>
<dbReference type="SUPFAM" id="SSF110997">
    <property type="entry name" value="Sporulation related repeat"/>
    <property type="match status" value="1"/>
</dbReference>
<keyword evidence="1" id="KW-1133">Transmembrane helix</keyword>
<evidence type="ECO:0000256" key="1">
    <source>
        <dbReference type="SAM" id="Phobius"/>
    </source>
</evidence>
<feature type="domain" description="SPOR" evidence="2">
    <location>
        <begin position="164"/>
        <end position="227"/>
    </location>
</feature>
<keyword evidence="1" id="KW-0812">Transmembrane</keyword>
<proteinExistence type="predicted"/>
<dbReference type="Proteomes" id="UP001596147">
    <property type="component" value="Unassembled WGS sequence"/>
</dbReference>
<sequence length="339" mass="37375">MEDGKEKQTSQIKIKLNGVEKPFSEETRIHDWRTTVREETAATSEDTADEEEFEWILPEIDTKEIPEYKIVNATVPSPRNNIGKKWRRQMYPDISKLVFSIILAIVVGLILGTLFLKMMASEDDIVAINEVENPGSVNKDDEKNGGTTTGPVEITIPALTIGVLQGGQFSSKEAADAAANSFRKEDLATTIIEMDGKHYVFIGVAGDLATAKSWESQLKDNGIEVWAKELSIPAKDITFASQSKGEQFVTEASTFKKLANESVTATISGKTNAANMKEISGSIEMKEDIFESEVANSIHSKLVYALQGLTEFSSSDSQKNLINAQQGLLDYMNLFYKGE</sequence>
<organism evidence="3 4">
    <name type="scientific">Lederbergia graminis</name>
    <dbReference type="NCBI Taxonomy" id="735518"/>
    <lineage>
        <taxon>Bacteria</taxon>
        <taxon>Bacillati</taxon>
        <taxon>Bacillota</taxon>
        <taxon>Bacilli</taxon>
        <taxon>Bacillales</taxon>
        <taxon>Bacillaceae</taxon>
        <taxon>Lederbergia</taxon>
    </lineage>
</organism>
<evidence type="ECO:0000313" key="3">
    <source>
        <dbReference type="EMBL" id="MFC5466740.1"/>
    </source>
</evidence>
<comment type="caution">
    <text evidence="3">The sequence shown here is derived from an EMBL/GenBank/DDBJ whole genome shotgun (WGS) entry which is preliminary data.</text>
</comment>
<dbReference type="EMBL" id="JBHSMC010000029">
    <property type="protein sequence ID" value="MFC5466740.1"/>
    <property type="molecule type" value="Genomic_DNA"/>
</dbReference>
<dbReference type="RefSeq" id="WP_382355144.1">
    <property type="nucleotide sequence ID" value="NZ_JBHSMC010000029.1"/>
</dbReference>
<dbReference type="InterPro" id="IPR007730">
    <property type="entry name" value="SPOR-like_dom"/>
</dbReference>
<dbReference type="Gene3D" id="3.30.70.1070">
    <property type="entry name" value="Sporulation related repeat"/>
    <property type="match status" value="1"/>
</dbReference>
<evidence type="ECO:0000259" key="2">
    <source>
        <dbReference type="Pfam" id="PF05036"/>
    </source>
</evidence>
<accession>A0ABW0LLM2</accession>
<reference evidence="4" key="1">
    <citation type="journal article" date="2019" name="Int. J. Syst. Evol. Microbiol.">
        <title>The Global Catalogue of Microorganisms (GCM) 10K type strain sequencing project: providing services to taxonomists for standard genome sequencing and annotation.</title>
        <authorList>
            <consortium name="The Broad Institute Genomics Platform"/>
            <consortium name="The Broad Institute Genome Sequencing Center for Infectious Disease"/>
            <person name="Wu L."/>
            <person name="Ma J."/>
        </authorList>
    </citation>
    <scope>NUCLEOTIDE SEQUENCE [LARGE SCALE GENOMIC DNA]</scope>
    <source>
        <strain evidence="4">CGMCC 1.12237</strain>
    </source>
</reference>
<keyword evidence="1" id="KW-0472">Membrane</keyword>
<dbReference type="Pfam" id="PF05036">
    <property type="entry name" value="SPOR"/>
    <property type="match status" value="1"/>
</dbReference>
<protein>
    <submittedName>
        <fullName evidence="3">SPOR domain-containing protein</fullName>
    </submittedName>
</protein>
<evidence type="ECO:0000313" key="4">
    <source>
        <dbReference type="Proteomes" id="UP001596147"/>
    </source>
</evidence>
<keyword evidence="4" id="KW-1185">Reference proteome</keyword>
<feature type="transmembrane region" description="Helical" evidence="1">
    <location>
        <begin position="97"/>
        <end position="116"/>
    </location>
</feature>
<dbReference type="InterPro" id="IPR036680">
    <property type="entry name" value="SPOR-like_sf"/>
</dbReference>
<name>A0ABW0LLM2_9BACI</name>